<proteinExistence type="predicted"/>
<keyword evidence="2" id="KW-0479">Metal-binding</keyword>
<organism evidence="4 5">
    <name type="scientific">Porites evermanni</name>
    <dbReference type="NCBI Taxonomy" id="104178"/>
    <lineage>
        <taxon>Eukaryota</taxon>
        <taxon>Metazoa</taxon>
        <taxon>Cnidaria</taxon>
        <taxon>Anthozoa</taxon>
        <taxon>Hexacorallia</taxon>
        <taxon>Scleractinia</taxon>
        <taxon>Fungiina</taxon>
        <taxon>Poritidae</taxon>
        <taxon>Porites</taxon>
    </lineage>
</organism>
<accession>A0ABN8PR42</accession>
<dbReference type="PANTHER" id="PTHR34615">
    <property type="entry name" value="PX DOMAIN-CONTAINING PROTEIN"/>
    <property type="match status" value="1"/>
</dbReference>
<protein>
    <recommendedName>
        <fullName evidence="3">DDE Tnp4 domain-containing protein</fullName>
    </recommendedName>
</protein>
<name>A0ABN8PR42_9CNID</name>
<reference evidence="4 5" key="1">
    <citation type="submission" date="2022-05" db="EMBL/GenBank/DDBJ databases">
        <authorList>
            <consortium name="Genoscope - CEA"/>
            <person name="William W."/>
        </authorList>
    </citation>
    <scope>NUCLEOTIDE SEQUENCE [LARGE SCALE GENOMIC DNA]</scope>
</reference>
<keyword evidence="5" id="KW-1185">Reference proteome</keyword>
<evidence type="ECO:0000256" key="1">
    <source>
        <dbReference type="ARBA" id="ARBA00001968"/>
    </source>
</evidence>
<evidence type="ECO:0000259" key="3">
    <source>
        <dbReference type="Pfam" id="PF13359"/>
    </source>
</evidence>
<dbReference type="InterPro" id="IPR027806">
    <property type="entry name" value="HARBI1_dom"/>
</dbReference>
<dbReference type="Pfam" id="PF13359">
    <property type="entry name" value="DDE_Tnp_4"/>
    <property type="match status" value="1"/>
</dbReference>
<evidence type="ECO:0000256" key="2">
    <source>
        <dbReference type="ARBA" id="ARBA00022723"/>
    </source>
</evidence>
<dbReference type="Proteomes" id="UP001159427">
    <property type="component" value="Unassembled WGS sequence"/>
</dbReference>
<dbReference type="EMBL" id="CALNXI010000957">
    <property type="protein sequence ID" value="CAH3148692.1"/>
    <property type="molecule type" value="Genomic_DNA"/>
</dbReference>
<dbReference type="PANTHER" id="PTHR34615:SF1">
    <property type="entry name" value="PX DOMAIN-CONTAINING PROTEIN"/>
    <property type="match status" value="1"/>
</dbReference>
<comment type="caution">
    <text evidence="4">The sequence shown here is derived from an EMBL/GenBank/DDBJ whole genome shotgun (WGS) entry which is preliminary data.</text>
</comment>
<evidence type="ECO:0000313" key="4">
    <source>
        <dbReference type="EMBL" id="CAH3148692.1"/>
    </source>
</evidence>
<feature type="domain" description="DDE Tnp4" evidence="3">
    <location>
        <begin position="175"/>
        <end position="332"/>
    </location>
</feature>
<evidence type="ECO:0000313" key="5">
    <source>
        <dbReference type="Proteomes" id="UP001159427"/>
    </source>
</evidence>
<gene>
    <name evidence="4" type="ORF">PEVE_00044678</name>
</gene>
<comment type="cofactor">
    <cofactor evidence="1">
        <name>a divalent metal cation</name>
        <dbReference type="ChEBI" id="CHEBI:60240"/>
    </cofactor>
</comment>
<sequence>MTTFRNARDLLLLTFCEGSITEDEFLLLYDLNTSKNPEYPYWDYKKFCLQDKDEAECKTEFRFQKNDIPLLLNVLGLPEKITCKQGTVCRGTEALCMLLKRLAYPCRYSDLMSTFGRPVPEISMISNQVVDFIFEHHSHRITGWNHTVLNAHSLQIYADAVSNRGAALDNCFGFVDGTVRPICRPDLNQRLVYNGHKRVHALKFQSVVTPNGLVANLYGPVEGKKHDAGMLRDSGLYNDLQRYAFSPTGQPLCIYGDPAYPLRIHIQAPFRNGILTPQMQNFNAAMSTVRTSVEWLFGDVVNSFCFLDFKKNLKIGLSQIGKMYIVCVLLRNALTCLYGNSTSEFFNLDPPTLQEYFA</sequence>